<dbReference type="Gene3D" id="1.10.10.10">
    <property type="entry name" value="Winged helix-like DNA-binding domain superfamily/Winged helix DNA-binding domain"/>
    <property type="match status" value="1"/>
</dbReference>
<dbReference type="SUPFAM" id="SSF88659">
    <property type="entry name" value="Sigma3 and sigma4 domains of RNA polymerase sigma factors"/>
    <property type="match status" value="1"/>
</dbReference>
<protein>
    <submittedName>
        <fullName evidence="8">Sigma-70 family RNA polymerase sigma factor</fullName>
    </submittedName>
</protein>
<dbReference type="InterPro" id="IPR007627">
    <property type="entry name" value="RNA_pol_sigma70_r2"/>
</dbReference>
<feature type="compositionally biased region" description="Polar residues" evidence="5">
    <location>
        <begin position="172"/>
        <end position="187"/>
    </location>
</feature>
<feature type="domain" description="RNA polymerase sigma factor 70 region 4 type 2" evidence="7">
    <location>
        <begin position="112"/>
        <end position="164"/>
    </location>
</feature>
<dbReference type="InterPro" id="IPR013324">
    <property type="entry name" value="RNA_pol_sigma_r3/r4-like"/>
</dbReference>
<keyword evidence="2" id="KW-0805">Transcription regulation</keyword>
<dbReference type="Pfam" id="PF08281">
    <property type="entry name" value="Sigma70_r4_2"/>
    <property type="match status" value="1"/>
</dbReference>
<reference evidence="8 9" key="1">
    <citation type="submission" date="2022-02" db="EMBL/GenBank/DDBJ databases">
        <title>The car tank lid bacteriome: a reservoir of bacteria with potential in bioremediation of fuel.</title>
        <authorList>
            <person name="Vidal-Verdu A."/>
            <person name="Gomez-Martinez D."/>
            <person name="Latorre-Perez A."/>
            <person name="Pereto J."/>
            <person name="Porcar M."/>
        </authorList>
    </citation>
    <scope>NUCLEOTIDE SEQUENCE [LARGE SCALE GENOMIC DNA]</scope>
    <source>
        <strain evidence="8 9">4D.3</strain>
    </source>
</reference>
<keyword evidence="4" id="KW-0804">Transcription</keyword>
<dbReference type="InterPro" id="IPR014284">
    <property type="entry name" value="RNA_pol_sigma-70_dom"/>
</dbReference>
<evidence type="ECO:0000256" key="2">
    <source>
        <dbReference type="ARBA" id="ARBA00023015"/>
    </source>
</evidence>
<dbReference type="Proteomes" id="UP001651050">
    <property type="component" value="Unassembled WGS sequence"/>
</dbReference>
<dbReference type="RefSeq" id="WP_416344068.1">
    <property type="nucleotide sequence ID" value="NZ_JALQCY010000003.1"/>
</dbReference>
<evidence type="ECO:0000256" key="4">
    <source>
        <dbReference type="ARBA" id="ARBA00023163"/>
    </source>
</evidence>
<dbReference type="InterPro" id="IPR013249">
    <property type="entry name" value="RNA_pol_sigma70_r4_t2"/>
</dbReference>
<proteinExistence type="inferred from homology"/>
<dbReference type="InterPro" id="IPR036388">
    <property type="entry name" value="WH-like_DNA-bd_sf"/>
</dbReference>
<evidence type="ECO:0000259" key="7">
    <source>
        <dbReference type="Pfam" id="PF08281"/>
    </source>
</evidence>
<dbReference type="EMBL" id="JALQCY010000003">
    <property type="protein sequence ID" value="MCK9794219.1"/>
    <property type="molecule type" value="Genomic_DNA"/>
</dbReference>
<evidence type="ECO:0000256" key="3">
    <source>
        <dbReference type="ARBA" id="ARBA00023082"/>
    </source>
</evidence>
<organism evidence="8 9">
    <name type="scientific">Isoptericola peretonis</name>
    <dbReference type="NCBI Taxonomy" id="2918523"/>
    <lineage>
        <taxon>Bacteria</taxon>
        <taxon>Bacillati</taxon>
        <taxon>Actinomycetota</taxon>
        <taxon>Actinomycetes</taxon>
        <taxon>Micrococcales</taxon>
        <taxon>Promicromonosporaceae</taxon>
        <taxon>Isoptericola</taxon>
    </lineage>
</organism>
<dbReference type="InterPro" id="IPR039425">
    <property type="entry name" value="RNA_pol_sigma-70-like"/>
</dbReference>
<sequence>MGRQPQQQEPMTADERFASIFAATHLPLLAYAVRRLAVPEDAADVVAETFLIAWRRLDDVPPGEDARPWLFGVARGVLANHQRGERRRIALAERLREDLRGFEVPRRASRLDDVERAMASLPDDDREILRLVAWEELARDEIAVVLGLSRGAVRVRLHRARKRLAQQMSVIAQSAQPTTLPAASTPVTKPRAATWSEEA</sequence>
<name>A0ABT0J434_9MICO</name>
<evidence type="ECO:0000256" key="1">
    <source>
        <dbReference type="ARBA" id="ARBA00010641"/>
    </source>
</evidence>
<dbReference type="InterPro" id="IPR013325">
    <property type="entry name" value="RNA_pol_sigma_r2"/>
</dbReference>
<evidence type="ECO:0000259" key="6">
    <source>
        <dbReference type="Pfam" id="PF04542"/>
    </source>
</evidence>
<evidence type="ECO:0000313" key="9">
    <source>
        <dbReference type="Proteomes" id="UP001651050"/>
    </source>
</evidence>
<feature type="domain" description="RNA polymerase sigma-70 region 2" evidence="6">
    <location>
        <begin position="24"/>
        <end position="88"/>
    </location>
</feature>
<evidence type="ECO:0000256" key="5">
    <source>
        <dbReference type="SAM" id="MobiDB-lite"/>
    </source>
</evidence>
<dbReference type="PANTHER" id="PTHR43133:SF25">
    <property type="entry name" value="RNA POLYMERASE SIGMA FACTOR RFAY-RELATED"/>
    <property type="match status" value="1"/>
</dbReference>
<dbReference type="PANTHER" id="PTHR43133">
    <property type="entry name" value="RNA POLYMERASE ECF-TYPE SIGMA FACTO"/>
    <property type="match status" value="1"/>
</dbReference>
<dbReference type="Gene3D" id="1.10.1740.10">
    <property type="match status" value="1"/>
</dbReference>
<dbReference type="SUPFAM" id="SSF88946">
    <property type="entry name" value="Sigma2 domain of RNA polymerase sigma factors"/>
    <property type="match status" value="1"/>
</dbReference>
<dbReference type="CDD" id="cd06171">
    <property type="entry name" value="Sigma70_r4"/>
    <property type="match status" value="1"/>
</dbReference>
<dbReference type="Pfam" id="PF04542">
    <property type="entry name" value="Sigma70_r2"/>
    <property type="match status" value="1"/>
</dbReference>
<gene>
    <name evidence="8" type="ORF">M1843_10740</name>
</gene>
<dbReference type="NCBIfam" id="TIGR02937">
    <property type="entry name" value="sigma70-ECF"/>
    <property type="match status" value="1"/>
</dbReference>
<keyword evidence="3" id="KW-0731">Sigma factor</keyword>
<comment type="caution">
    <text evidence="8">The sequence shown here is derived from an EMBL/GenBank/DDBJ whole genome shotgun (WGS) entry which is preliminary data.</text>
</comment>
<accession>A0ABT0J434</accession>
<keyword evidence="9" id="KW-1185">Reference proteome</keyword>
<comment type="similarity">
    <text evidence="1">Belongs to the sigma-70 factor family. ECF subfamily.</text>
</comment>
<feature type="region of interest" description="Disordered" evidence="5">
    <location>
        <begin position="172"/>
        <end position="199"/>
    </location>
</feature>
<evidence type="ECO:0000313" key="8">
    <source>
        <dbReference type="EMBL" id="MCK9794219.1"/>
    </source>
</evidence>